<dbReference type="InterPro" id="IPR002575">
    <property type="entry name" value="Aminoglycoside_PTrfase"/>
</dbReference>
<dbReference type="Proteomes" id="UP000000560">
    <property type="component" value="Chromosome I"/>
</dbReference>
<accession>C8V071</accession>
<evidence type="ECO:0000259" key="1">
    <source>
        <dbReference type="Pfam" id="PF01636"/>
    </source>
</evidence>
<dbReference type="eggNOG" id="ENOG502R9UI">
    <property type="taxonomic scope" value="Eukaryota"/>
</dbReference>
<dbReference type="InParanoid" id="Q5AZ17"/>
<dbReference type="AlphaFoldDB" id="Q5AZ17"/>
<dbReference type="HOGENOM" id="CLU_021768_3_3_1"/>
<name>Q5AZ17_EMENI</name>
<evidence type="ECO:0000313" key="2">
    <source>
        <dbReference type="EMBL" id="CBF69421.1"/>
    </source>
</evidence>
<dbReference type="OrthoDB" id="2906425at2759"/>
<dbReference type="RefSeq" id="XP_664067.1">
    <property type="nucleotide sequence ID" value="XM_658975.1"/>
</dbReference>
<dbReference type="SUPFAM" id="SSF56112">
    <property type="entry name" value="Protein kinase-like (PK-like)"/>
    <property type="match status" value="1"/>
</dbReference>
<dbReference type="PANTHER" id="PTHR21310:SF55">
    <property type="entry name" value="AMINOGLYCOSIDE PHOSPHOTRANSFERASE DOMAIN-CONTAINING PROTEIN"/>
    <property type="match status" value="1"/>
</dbReference>
<dbReference type="OMA" id="RFWQHEV"/>
<reference evidence="3" key="2">
    <citation type="journal article" date="2009" name="Fungal Genet. Biol.">
        <title>The 2008 update of the Aspergillus nidulans genome annotation: a community effort.</title>
        <authorList>
            <person name="Wortman J.R."/>
            <person name="Gilsenan J.M."/>
            <person name="Joardar V."/>
            <person name="Deegan J."/>
            <person name="Clutterbuck J."/>
            <person name="Andersen M.R."/>
            <person name="Archer D."/>
            <person name="Bencina M."/>
            <person name="Braus G."/>
            <person name="Coutinho P."/>
            <person name="von Dohren H."/>
            <person name="Doonan J."/>
            <person name="Driessen A.J."/>
            <person name="Durek P."/>
            <person name="Espeso E."/>
            <person name="Fekete E."/>
            <person name="Flipphi M."/>
            <person name="Estrada C.G."/>
            <person name="Geysens S."/>
            <person name="Goldman G."/>
            <person name="de Groot P.W."/>
            <person name="Hansen K."/>
            <person name="Harris S.D."/>
            <person name="Heinekamp T."/>
            <person name="Helmstaedt K."/>
            <person name="Henrissat B."/>
            <person name="Hofmann G."/>
            <person name="Homan T."/>
            <person name="Horio T."/>
            <person name="Horiuchi H."/>
            <person name="James S."/>
            <person name="Jones M."/>
            <person name="Karaffa L."/>
            <person name="Karanyi Z."/>
            <person name="Kato M."/>
            <person name="Keller N."/>
            <person name="Kelly D.E."/>
            <person name="Kiel J.A."/>
            <person name="Kim J.M."/>
            <person name="van der Klei I.J."/>
            <person name="Klis F.M."/>
            <person name="Kovalchuk A."/>
            <person name="Krasevec N."/>
            <person name="Kubicek C.P."/>
            <person name="Liu B."/>
            <person name="Maccabe A."/>
            <person name="Meyer V."/>
            <person name="Mirabito P."/>
            <person name="Miskei M."/>
            <person name="Mos M."/>
            <person name="Mullins J."/>
            <person name="Nelson D.R."/>
            <person name="Nielsen J."/>
            <person name="Oakley B.R."/>
            <person name="Osmani S.A."/>
            <person name="Pakula T."/>
            <person name="Paszewski A."/>
            <person name="Paulsen I."/>
            <person name="Pilsyk S."/>
            <person name="Pocsi I."/>
            <person name="Punt P.J."/>
            <person name="Ram A.F."/>
            <person name="Ren Q."/>
            <person name="Robellet X."/>
            <person name="Robson G."/>
            <person name="Seiboth B."/>
            <person name="van Solingen P."/>
            <person name="Specht T."/>
            <person name="Sun J."/>
            <person name="Taheri-Talesh N."/>
            <person name="Takeshita N."/>
            <person name="Ussery D."/>
            <person name="vanKuyk P.A."/>
            <person name="Visser H."/>
            <person name="van de Vondervoort P.J."/>
            <person name="de Vries R.P."/>
            <person name="Walton J."/>
            <person name="Xiang X."/>
            <person name="Xiong Y."/>
            <person name="Zeng A.P."/>
            <person name="Brandt B.W."/>
            <person name="Cornell M.J."/>
            <person name="van den Hondel C.A."/>
            <person name="Visser J."/>
            <person name="Oliver S.G."/>
            <person name="Turner G."/>
        </authorList>
    </citation>
    <scope>GENOME REANNOTATION</scope>
    <source>
        <strain evidence="3">FGSC A4 / ATCC 38163 / CBS 112.46 / NRRL 194 / M139</strain>
    </source>
</reference>
<reference evidence="3" key="1">
    <citation type="journal article" date="2005" name="Nature">
        <title>Sequencing of Aspergillus nidulans and comparative analysis with A. fumigatus and A. oryzae.</title>
        <authorList>
            <person name="Galagan J.E."/>
            <person name="Calvo S.E."/>
            <person name="Cuomo C."/>
            <person name="Ma L.J."/>
            <person name="Wortman J.R."/>
            <person name="Batzoglou S."/>
            <person name="Lee S.I."/>
            <person name="Basturkmen M."/>
            <person name="Spevak C.C."/>
            <person name="Clutterbuck J."/>
            <person name="Kapitonov V."/>
            <person name="Jurka J."/>
            <person name="Scazzocchio C."/>
            <person name="Farman M."/>
            <person name="Butler J."/>
            <person name="Purcell S."/>
            <person name="Harris S."/>
            <person name="Braus G.H."/>
            <person name="Draht O."/>
            <person name="Busch S."/>
            <person name="D'Enfert C."/>
            <person name="Bouchier C."/>
            <person name="Goldman G.H."/>
            <person name="Bell-Pedersen D."/>
            <person name="Griffiths-Jones S."/>
            <person name="Doonan J.H."/>
            <person name="Yu J."/>
            <person name="Vienken K."/>
            <person name="Pain A."/>
            <person name="Freitag M."/>
            <person name="Selker E.U."/>
            <person name="Archer D.B."/>
            <person name="Penalva M.A."/>
            <person name="Oakley B.R."/>
            <person name="Momany M."/>
            <person name="Tanaka T."/>
            <person name="Kumagai T."/>
            <person name="Asai K."/>
            <person name="Machida M."/>
            <person name="Nierman W.C."/>
            <person name="Denning D.W."/>
            <person name="Caddick M."/>
            <person name="Hynes M."/>
            <person name="Paoletti M."/>
            <person name="Fischer R."/>
            <person name="Miller B."/>
            <person name="Dyer P."/>
            <person name="Sachs M.S."/>
            <person name="Osmani S.A."/>
            <person name="Birren B.W."/>
        </authorList>
    </citation>
    <scope>NUCLEOTIDE SEQUENCE [LARGE SCALE GENOMIC DNA]</scope>
    <source>
        <strain evidence="3">FGSC A4 / ATCC 38163 / CBS 112.46 / NRRL 194 / M139</strain>
    </source>
</reference>
<dbReference type="InterPro" id="IPR011009">
    <property type="entry name" value="Kinase-like_dom_sf"/>
</dbReference>
<dbReference type="InterPro" id="IPR051678">
    <property type="entry name" value="AGP_Transferase"/>
</dbReference>
<dbReference type="EMBL" id="BN001301">
    <property type="protein sequence ID" value="CBF69421.1"/>
    <property type="molecule type" value="Genomic_DNA"/>
</dbReference>
<gene>
    <name evidence="2" type="ORF">ANIA_06463</name>
</gene>
<dbReference type="Gene3D" id="3.90.1200.10">
    <property type="match status" value="1"/>
</dbReference>
<dbReference type="STRING" id="227321.Q5AZ17"/>
<sequence>MAIVSFSQSIQPRWQDRQNDLTGFSIQNTKMKRRNRLCVKYGEYIDLSEASTMRFISKNTSIPVPKIHCAFTHKGYSYIVMERIKGDMIGMGWVHRNEESKAKLLTQLKAMVQEMRAIPPPGGTGVSSVDGGALYDCRLPSPTLRFGPFPSVQAFHRHLRRGMEFDPGLDFEVKELIRQHERDWPIVFTHGDLSSLNILVRGDDVVGIIDWEIAGWYPSYWEYTTACQVNPQNPFWLNEIDKFIAPMPDELKMEKSRQKYFGAF</sequence>
<proteinExistence type="predicted"/>
<dbReference type="GeneID" id="2871362"/>
<feature type="domain" description="Aminoglycoside phosphotransferase" evidence="1">
    <location>
        <begin position="49"/>
        <end position="237"/>
    </location>
</feature>
<keyword evidence="3" id="KW-1185">Reference proteome</keyword>
<dbReference type="KEGG" id="ani:ANIA_06463"/>
<protein>
    <recommendedName>
        <fullName evidence="1">Aminoglycoside phosphotransferase domain-containing protein</fullName>
    </recommendedName>
</protein>
<accession>Q5AZ17</accession>
<dbReference type="Pfam" id="PF01636">
    <property type="entry name" value="APH"/>
    <property type="match status" value="1"/>
</dbReference>
<dbReference type="CDD" id="cd05120">
    <property type="entry name" value="APH_ChoK_like"/>
    <property type="match status" value="1"/>
</dbReference>
<organism evidence="2 3">
    <name type="scientific">Emericella nidulans (strain FGSC A4 / ATCC 38163 / CBS 112.46 / NRRL 194 / M139)</name>
    <name type="common">Aspergillus nidulans</name>
    <dbReference type="NCBI Taxonomy" id="227321"/>
    <lineage>
        <taxon>Eukaryota</taxon>
        <taxon>Fungi</taxon>
        <taxon>Dikarya</taxon>
        <taxon>Ascomycota</taxon>
        <taxon>Pezizomycotina</taxon>
        <taxon>Eurotiomycetes</taxon>
        <taxon>Eurotiomycetidae</taxon>
        <taxon>Eurotiales</taxon>
        <taxon>Aspergillaceae</taxon>
        <taxon>Aspergillus</taxon>
        <taxon>Aspergillus subgen. Nidulantes</taxon>
    </lineage>
</organism>
<dbReference type="PANTHER" id="PTHR21310">
    <property type="entry name" value="AMINOGLYCOSIDE PHOSPHOTRANSFERASE-RELATED-RELATED"/>
    <property type="match status" value="1"/>
</dbReference>
<evidence type="ECO:0000313" key="3">
    <source>
        <dbReference type="Proteomes" id="UP000000560"/>
    </source>
</evidence>